<organism evidence="11">
    <name type="scientific">Aspergillus niger</name>
    <dbReference type="NCBI Taxonomy" id="5061"/>
    <lineage>
        <taxon>Eukaryota</taxon>
        <taxon>Fungi</taxon>
        <taxon>Dikarya</taxon>
        <taxon>Ascomycota</taxon>
        <taxon>Pezizomycotina</taxon>
        <taxon>Eurotiomycetes</taxon>
        <taxon>Eurotiomycetidae</taxon>
        <taxon>Eurotiales</taxon>
        <taxon>Aspergillaceae</taxon>
        <taxon>Aspergillus</taxon>
        <taxon>Aspergillus subgen. Circumdati</taxon>
    </lineage>
</organism>
<keyword evidence="10" id="KW-0472">Membrane</keyword>
<sequence length="513" mass="58377">MQLFTEIIPPAYFLPGFCLTVAVLVLLSCVQNAIHNLPYYRIPAVGMSRWSLFDRQANVCFMASARALIREGFEQVVPSWTYLSFGLIRWDTARIGPHDVPSNVSPRPYVSASSKPQLNCFIEQYTIPLARETELTLDEHFGQPQEWKSYCFASEVPYIVARLSTLVFLGEQVCRDTEWLDISVNYTLDIFGAITALRGWPPILRPVVHWFLEPAQKLRKRVQVARRIVQREMRRRQHEHKPRQPDALDWLHEVAGGRHLDVTTAQIGLTLVTIHTTSNLLTNVIYDLAANPQYLPPLREEIQSVLETDGTFHKTSLTKMKLLDSVVKESQRLNPPGLTSLHRYAMEEITLSDATVIPKGASLVVSAHTMQDESIYLNAHTYDGYRFYRKRQEPGHENKHQLVMTSAEHYGFGHGVRACPGRFFATNEIKILLAHIILKYDIRFPDGQSRPANWEIGQDLCPQETGRSREIASGGSNSQIVTAKGAWKVNIAPRKSERQYKQLLNSMPFGAED</sequence>
<protein>
    <recommendedName>
        <fullName evidence="12">Cytochrome P450</fullName>
    </recommendedName>
</protein>
<dbReference type="InterPro" id="IPR036396">
    <property type="entry name" value="Cyt_P450_sf"/>
</dbReference>
<proteinExistence type="inferred from homology"/>
<evidence type="ECO:0000256" key="1">
    <source>
        <dbReference type="ARBA" id="ARBA00001971"/>
    </source>
</evidence>
<evidence type="ECO:0000256" key="5">
    <source>
        <dbReference type="ARBA" id="ARBA00023002"/>
    </source>
</evidence>
<evidence type="ECO:0000313" key="11">
    <source>
        <dbReference type="RefSeq" id="XP_059602212.1"/>
    </source>
</evidence>
<dbReference type="Pfam" id="PF00067">
    <property type="entry name" value="p450"/>
    <property type="match status" value="1"/>
</dbReference>
<evidence type="ECO:0000256" key="4">
    <source>
        <dbReference type="ARBA" id="ARBA00022723"/>
    </source>
</evidence>
<keyword evidence="6 8" id="KW-0408">Iron</keyword>
<evidence type="ECO:0008006" key="12">
    <source>
        <dbReference type="Google" id="ProtNLM"/>
    </source>
</evidence>
<comment type="similarity">
    <text evidence="2 9">Belongs to the cytochrome P450 family.</text>
</comment>
<keyword evidence="10" id="KW-0812">Transmembrane</keyword>
<keyword evidence="3 8" id="KW-0349">Heme</keyword>
<accession>A0AAJ8E083</accession>
<feature type="binding site" description="axial binding residue" evidence="8">
    <location>
        <position position="419"/>
    </location>
    <ligand>
        <name>heme</name>
        <dbReference type="ChEBI" id="CHEBI:30413"/>
    </ligand>
    <ligandPart>
        <name>Fe</name>
        <dbReference type="ChEBI" id="CHEBI:18248"/>
    </ligandPart>
</feature>
<dbReference type="Gene3D" id="1.10.630.10">
    <property type="entry name" value="Cytochrome P450"/>
    <property type="match status" value="1"/>
</dbReference>
<evidence type="ECO:0000256" key="3">
    <source>
        <dbReference type="ARBA" id="ARBA00022617"/>
    </source>
</evidence>
<dbReference type="AlphaFoldDB" id="A0AAJ8E083"/>
<dbReference type="PANTHER" id="PTHR46206">
    <property type="entry name" value="CYTOCHROME P450"/>
    <property type="match status" value="1"/>
</dbReference>
<evidence type="ECO:0000256" key="10">
    <source>
        <dbReference type="SAM" id="Phobius"/>
    </source>
</evidence>
<keyword evidence="10" id="KW-1133">Transmembrane helix</keyword>
<dbReference type="PANTHER" id="PTHR46206:SF2">
    <property type="entry name" value="CYTOCHROME P450 MONOOXYGENASE AUSG-RELATED"/>
    <property type="match status" value="1"/>
</dbReference>
<feature type="transmembrane region" description="Helical" evidence="10">
    <location>
        <begin position="12"/>
        <end position="34"/>
    </location>
</feature>
<dbReference type="KEGG" id="ang:An13g04080"/>
<name>A0AAJ8E083_ASPNG</name>
<dbReference type="SUPFAM" id="SSF48264">
    <property type="entry name" value="Cytochrome P450"/>
    <property type="match status" value="1"/>
</dbReference>
<evidence type="ECO:0000256" key="2">
    <source>
        <dbReference type="ARBA" id="ARBA00010617"/>
    </source>
</evidence>
<comment type="cofactor">
    <cofactor evidence="1 8">
        <name>heme</name>
        <dbReference type="ChEBI" id="CHEBI:30413"/>
    </cofactor>
</comment>
<evidence type="ECO:0000256" key="8">
    <source>
        <dbReference type="PIRSR" id="PIRSR602403-1"/>
    </source>
</evidence>
<evidence type="ECO:0000256" key="7">
    <source>
        <dbReference type="ARBA" id="ARBA00023033"/>
    </source>
</evidence>
<keyword evidence="4 8" id="KW-0479">Metal-binding</keyword>
<evidence type="ECO:0000256" key="9">
    <source>
        <dbReference type="RuleBase" id="RU000461"/>
    </source>
</evidence>
<dbReference type="PRINTS" id="PR00465">
    <property type="entry name" value="EP450IV"/>
</dbReference>
<dbReference type="PROSITE" id="PS00086">
    <property type="entry name" value="CYTOCHROME_P450"/>
    <property type="match status" value="1"/>
</dbReference>
<dbReference type="RefSeq" id="XP_059602212.1">
    <property type="nucleotide sequence ID" value="XM_059743996.1"/>
</dbReference>
<dbReference type="GO" id="GO:0019748">
    <property type="term" value="P:secondary metabolic process"/>
    <property type="evidence" value="ECO:0007669"/>
    <property type="project" value="UniProtKB-ARBA"/>
</dbReference>
<dbReference type="InterPro" id="IPR001128">
    <property type="entry name" value="Cyt_P450"/>
</dbReference>
<keyword evidence="5 9" id="KW-0560">Oxidoreductase</keyword>
<reference evidence="11" key="2">
    <citation type="submission" date="2025-08" db="UniProtKB">
        <authorList>
            <consortium name="RefSeq"/>
        </authorList>
    </citation>
    <scope>IDENTIFICATION</scope>
</reference>
<dbReference type="GeneID" id="4986854"/>
<evidence type="ECO:0000256" key="6">
    <source>
        <dbReference type="ARBA" id="ARBA00023004"/>
    </source>
</evidence>
<reference evidence="11" key="1">
    <citation type="submission" date="2025-02" db="EMBL/GenBank/DDBJ databases">
        <authorList>
            <consortium name="NCBI Genome Project"/>
        </authorList>
    </citation>
    <scope>NUCLEOTIDE SEQUENCE</scope>
</reference>
<dbReference type="CDD" id="cd11041">
    <property type="entry name" value="CYP503A1-like"/>
    <property type="match status" value="1"/>
</dbReference>
<dbReference type="VEuPathDB" id="FungiDB:An13g04080"/>
<dbReference type="GO" id="GO:0004497">
    <property type="term" value="F:monooxygenase activity"/>
    <property type="evidence" value="ECO:0007669"/>
    <property type="project" value="UniProtKB-KW"/>
</dbReference>
<dbReference type="InterPro" id="IPR002403">
    <property type="entry name" value="Cyt_P450_E_grp-IV"/>
</dbReference>
<dbReference type="InterPro" id="IPR017972">
    <property type="entry name" value="Cyt_P450_CS"/>
</dbReference>
<dbReference type="GO" id="GO:0046872">
    <property type="term" value="F:metal ion binding"/>
    <property type="evidence" value="ECO:0007669"/>
    <property type="project" value="UniProtKB-KW"/>
</dbReference>
<gene>
    <name evidence="11" type="ORF">An13g04080</name>
</gene>
<keyword evidence="7 9" id="KW-0503">Monooxygenase</keyword>